<dbReference type="InterPro" id="IPR021338">
    <property type="entry name" value="DUF2953"/>
</dbReference>
<dbReference type="OrthoDB" id="1683589at2"/>
<evidence type="ECO:0000313" key="2">
    <source>
        <dbReference type="Proteomes" id="UP000076796"/>
    </source>
</evidence>
<dbReference type="EMBL" id="LWMH01000001">
    <property type="protein sequence ID" value="KZS48038.1"/>
    <property type="molecule type" value="Genomic_DNA"/>
</dbReference>
<dbReference type="STRING" id="59843.A3958_19385"/>
<organism evidence="1 2">
    <name type="scientific">Paenibacillus glucanolyticus</name>
    <dbReference type="NCBI Taxonomy" id="59843"/>
    <lineage>
        <taxon>Bacteria</taxon>
        <taxon>Bacillati</taxon>
        <taxon>Bacillota</taxon>
        <taxon>Bacilli</taxon>
        <taxon>Bacillales</taxon>
        <taxon>Paenibacillaceae</taxon>
        <taxon>Paenibacillus</taxon>
    </lineage>
</organism>
<proteinExistence type="predicted"/>
<sequence length="226" mass="25354">MRVWIFLAVGLVVLLIVLLIVVLSSKITIKLDVVLRKDEYKALAELKMIFGLITRKYEVPFHLANGGIEYKKETVPGEQGIPLGSNKEKISSSRTIRYRDYVRALLSTKGLKKWVKQTMAAVHLMDVRWSTRIALEHAADTAVATGMLHGVKHTLLGWMSHRLNMKDMPQIDVVPIFNGPPQISTELYCIAKISCGKAMYAGLVLIVRVLKVKGGVRSWQNTLFKA</sequence>
<protein>
    <recommendedName>
        <fullName evidence="3">DUF2953 domain-containing protein</fullName>
    </recommendedName>
</protein>
<dbReference type="RefSeq" id="WP_006209425.1">
    <property type="nucleotide sequence ID" value="NZ_CBCSBX010000004.1"/>
</dbReference>
<accession>A0A163LE01</accession>
<gene>
    <name evidence="1" type="ORF">AWU65_19975</name>
</gene>
<evidence type="ECO:0008006" key="3">
    <source>
        <dbReference type="Google" id="ProtNLM"/>
    </source>
</evidence>
<reference evidence="1" key="1">
    <citation type="journal article" date="2016" name="Genome Announc.">
        <title>Draft genomes of two strains of Paenibacillus glucanolyticus with capability to degrade lignocellulose.</title>
        <authorList>
            <person name="Mathews S.L."/>
            <person name="Pawlak J."/>
            <person name="Grunden A.M."/>
        </authorList>
    </citation>
    <scope>NUCLEOTIDE SEQUENCE [LARGE SCALE GENOMIC DNA]</scope>
    <source>
        <strain evidence="1">SLM1</strain>
    </source>
</reference>
<dbReference type="AlphaFoldDB" id="A0A163LE01"/>
<keyword evidence="2" id="KW-1185">Reference proteome</keyword>
<dbReference type="KEGG" id="pglu:A3958_19385"/>
<name>A0A163LE01_9BACL</name>
<dbReference type="GeneID" id="97556463"/>
<comment type="caution">
    <text evidence="1">The sequence shown here is derived from an EMBL/GenBank/DDBJ whole genome shotgun (WGS) entry which is preliminary data.</text>
</comment>
<dbReference type="Pfam" id="PF11167">
    <property type="entry name" value="DUF2953"/>
    <property type="match status" value="1"/>
</dbReference>
<dbReference type="Proteomes" id="UP000076796">
    <property type="component" value="Unassembled WGS sequence"/>
</dbReference>
<evidence type="ECO:0000313" key="1">
    <source>
        <dbReference type="EMBL" id="KZS48038.1"/>
    </source>
</evidence>